<dbReference type="RefSeq" id="WP_196420883.1">
    <property type="nucleotide sequence ID" value="NZ_JADQTO010000054.1"/>
</dbReference>
<comment type="caution">
    <text evidence="2">The sequence shown here is derived from an EMBL/GenBank/DDBJ whole genome shotgun (WGS) entry which is preliminary data.</text>
</comment>
<organism evidence="2 3">
    <name type="scientific">Actinoplanes aureus</name>
    <dbReference type="NCBI Taxonomy" id="2792083"/>
    <lineage>
        <taxon>Bacteria</taxon>
        <taxon>Bacillati</taxon>
        <taxon>Actinomycetota</taxon>
        <taxon>Actinomycetes</taxon>
        <taxon>Micromonosporales</taxon>
        <taxon>Micromonosporaceae</taxon>
        <taxon>Actinoplanes</taxon>
    </lineage>
</organism>
<dbReference type="Proteomes" id="UP000598146">
    <property type="component" value="Unassembled WGS sequence"/>
</dbReference>
<keyword evidence="3" id="KW-1185">Reference proteome</keyword>
<reference evidence="2" key="1">
    <citation type="submission" date="2020-11" db="EMBL/GenBank/DDBJ databases">
        <title>Isolation and identification of active actinomycetes.</title>
        <authorList>
            <person name="Sun X."/>
        </authorList>
    </citation>
    <scope>NUCLEOTIDE SEQUENCE</scope>
    <source>
        <strain evidence="2">NEAU-A11</strain>
    </source>
</reference>
<sequence length="214" mass="23006">MRRVRVVKLLAAGILAMHGTGCAEFSGATLRDRAGLTGTWRTAGCEFSRSPQHAVVGGVRTPVTPARLAAAMERIEQGGRERFAASYAGIEVDQIRVRAHVYRVPSAAFDDYLRHSAEDSCIVVRDAAHAVAELGAWHDRVIADLPFWTARGVRIVAVGSRHDGVGVEVGTRDFDRARRILPARYGSRAPLVFVEEGPVMSRAEGRPVAPGAGG</sequence>
<evidence type="ECO:0000256" key="1">
    <source>
        <dbReference type="SAM" id="SignalP"/>
    </source>
</evidence>
<dbReference type="EMBL" id="JADQTO010000054">
    <property type="protein sequence ID" value="MBG0569136.1"/>
    <property type="molecule type" value="Genomic_DNA"/>
</dbReference>
<evidence type="ECO:0000313" key="2">
    <source>
        <dbReference type="EMBL" id="MBG0569136.1"/>
    </source>
</evidence>
<dbReference type="AlphaFoldDB" id="A0A931CLC5"/>
<protein>
    <recommendedName>
        <fullName evidence="4">Lipoprotein</fullName>
    </recommendedName>
</protein>
<evidence type="ECO:0008006" key="4">
    <source>
        <dbReference type="Google" id="ProtNLM"/>
    </source>
</evidence>
<gene>
    <name evidence="2" type="ORF">I4J89_47785</name>
</gene>
<feature type="signal peptide" evidence="1">
    <location>
        <begin position="1"/>
        <end position="23"/>
    </location>
</feature>
<name>A0A931CLC5_9ACTN</name>
<proteinExistence type="predicted"/>
<keyword evidence="1" id="KW-0732">Signal</keyword>
<accession>A0A931CLC5</accession>
<feature type="chain" id="PRO_5036713071" description="Lipoprotein" evidence="1">
    <location>
        <begin position="24"/>
        <end position="214"/>
    </location>
</feature>
<evidence type="ECO:0000313" key="3">
    <source>
        <dbReference type="Proteomes" id="UP000598146"/>
    </source>
</evidence>